<keyword evidence="3" id="KW-0378">Hydrolase</keyword>
<dbReference type="PANTHER" id="PTHR20854">
    <property type="entry name" value="INOSITOL MONOPHOSPHATASE"/>
    <property type="match status" value="1"/>
</dbReference>
<proteinExistence type="predicted"/>
<evidence type="ECO:0000256" key="1">
    <source>
        <dbReference type="ARBA" id="ARBA00022723"/>
    </source>
</evidence>
<dbReference type="RefSeq" id="WP_018196639.1">
    <property type="nucleotide sequence ID" value="NZ_CP130454.1"/>
</dbReference>
<evidence type="ECO:0000313" key="3">
    <source>
        <dbReference type="EMBL" id="MCS3920244.1"/>
    </source>
</evidence>
<dbReference type="Gene3D" id="3.40.190.80">
    <property type="match status" value="1"/>
</dbReference>
<gene>
    <name evidence="3" type="ORF">M2350_002673</name>
</gene>
<organism evidence="3 4">
    <name type="scientific">Candidatus Fervidibacter sacchari</name>
    <dbReference type="NCBI Taxonomy" id="1448929"/>
    <lineage>
        <taxon>Bacteria</taxon>
        <taxon>Candidatus Fervidibacterota</taxon>
        <taxon>Candidatus Fervidibacter</taxon>
    </lineage>
</organism>
<dbReference type="GO" id="GO:0052834">
    <property type="term" value="F:inositol monophosphate phosphatase activity"/>
    <property type="evidence" value="ECO:0007669"/>
    <property type="project" value="UniProtKB-EC"/>
</dbReference>
<keyword evidence="2" id="KW-0460">Magnesium</keyword>
<evidence type="ECO:0000256" key="2">
    <source>
        <dbReference type="ARBA" id="ARBA00022842"/>
    </source>
</evidence>
<dbReference type="Pfam" id="PF00459">
    <property type="entry name" value="Inositol_P"/>
    <property type="match status" value="1"/>
</dbReference>
<keyword evidence="4" id="KW-1185">Reference proteome</keyword>
<dbReference type="PROSITE" id="PS00630">
    <property type="entry name" value="IMP_2"/>
    <property type="match status" value="1"/>
</dbReference>
<dbReference type="InterPro" id="IPR000760">
    <property type="entry name" value="Inositol_monophosphatase-like"/>
</dbReference>
<sequence length="262" mass="28553">MTDLDALREIIRKAGELALSYYGRVTPSEKSDQSFVTEADKAVEDFLRSELAKNFPGVEVLGEEVESGVEKDVAWVVDPIDGTANFVAGVPIWAVSVGLVEHGTPIMGAVYYPAFGELYIAQKGKGAWLSDKGQGTRDMGQARRIFARQDNQIRHDDLLGLSTLSIKRMKVNLPCKVRSLGTAVACFTFVAKGSFIGGVLTDNRVWDIAAGWIIAKEAGADVIYLLTGEPIEKLALNREQLPPQLVAPPQFIDTLRQGIQFG</sequence>
<dbReference type="PRINTS" id="PR00377">
    <property type="entry name" value="IMPHPHTASES"/>
</dbReference>
<accession>A0ABT2ERG2</accession>
<dbReference type="Gene3D" id="3.30.540.10">
    <property type="entry name" value="Fructose-1,6-Bisphosphatase, subunit A, domain 1"/>
    <property type="match status" value="1"/>
</dbReference>
<evidence type="ECO:0000313" key="4">
    <source>
        <dbReference type="Proteomes" id="UP001204798"/>
    </source>
</evidence>
<name>A0ABT2ERG2_9BACT</name>
<dbReference type="EMBL" id="JANUCP010000005">
    <property type="protein sequence ID" value="MCS3920244.1"/>
    <property type="molecule type" value="Genomic_DNA"/>
</dbReference>
<protein>
    <submittedName>
        <fullName evidence="3">Myo-inositol-1(Or 4)-monophosphatase</fullName>
        <ecNumber evidence="3">3.1.3.25</ecNumber>
    </submittedName>
</protein>
<reference evidence="3 4" key="1">
    <citation type="submission" date="2022-08" db="EMBL/GenBank/DDBJ databases">
        <title>Bacterial and archaeal communities from various locations to study Microbial Dark Matter (Phase II).</title>
        <authorList>
            <person name="Stepanauskas R."/>
        </authorList>
    </citation>
    <scope>NUCLEOTIDE SEQUENCE [LARGE SCALE GENOMIC DNA]</scope>
    <source>
        <strain evidence="3 4">PD1</strain>
    </source>
</reference>
<dbReference type="PANTHER" id="PTHR20854:SF4">
    <property type="entry name" value="INOSITOL-1-MONOPHOSPHATASE-RELATED"/>
    <property type="match status" value="1"/>
</dbReference>
<dbReference type="Proteomes" id="UP001204798">
    <property type="component" value="Unassembled WGS sequence"/>
</dbReference>
<dbReference type="SUPFAM" id="SSF56655">
    <property type="entry name" value="Carbohydrate phosphatase"/>
    <property type="match status" value="1"/>
</dbReference>
<dbReference type="InterPro" id="IPR020550">
    <property type="entry name" value="Inositol_monophosphatase_CS"/>
</dbReference>
<comment type="caution">
    <text evidence="3">The sequence shown here is derived from an EMBL/GenBank/DDBJ whole genome shotgun (WGS) entry which is preliminary data.</text>
</comment>
<dbReference type="EC" id="3.1.3.25" evidence="3"/>
<keyword evidence="1" id="KW-0479">Metal-binding</keyword>